<reference evidence="8 9" key="1">
    <citation type="journal article" date="2013" name="Fungal Biol.">
        <title>Analysis of microsatellite markers in the genome of the plant pathogen Ceratocystis fimbriata.</title>
        <authorList>
            <person name="Simpson M.C."/>
            <person name="Wilken P.M."/>
            <person name="Coetzee M.P."/>
            <person name="Wingfield M.J."/>
            <person name="Wingfield B.D."/>
        </authorList>
    </citation>
    <scope>NUCLEOTIDE SEQUENCE [LARGE SCALE GENOMIC DNA]</scope>
    <source>
        <strain evidence="8 9">CBS 114723</strain>
    </source>
</reference>
<feature type="transmembrane region" description="Helical" evidence="6">
    <location>
        <begin position="197"/>
        <end position="216"/>
    </location>
</feature>
<dbReference type="InterPro" id="IPR018045">
    <property type="entry name" value="S04_transporter_CS"/>
</dbReference>
<evidence type="ECO:0000259" key="7">
    <source>
        <dbReference type="PROSITE" id="PS50801"/>
    </source>
</evidence>
<feature type="region of interest" description="Disordered" evidence="5">
    <location>
        <begin position="743"/>
        <end position="763"/>
    </location>
</feature>
<dbReference type="OrthoDB" id="288203at2759"/>
<gene>
    <name evidence="8" type="primary">cys-14_0</name>
    <name evidence="8" type="ORF">CFIMG_003157RA</name>
</gene>
<dbReference type="InterPro" id="IPR011547">
    <property type="entry name" value="SLC26A/SulP_dom"/>
</dbReference>
<dbReference type="GO" id="GO:0008271">
    <property type="term" value="F:secondary active sulfate transmembrane transporter activity"/>
    <property type="evidence" value="ECO:0007669"/>
    <property type="project" value="InterPro"/>
</dbReference>
<dbReference type="InterPro" id="IPR036513">
    <property type="entry name" value="STAS_dom_sf"/>
</dbReference>
<keyword evidence="9" id="KW-1185">Reference proteome</keyword>
<dbReference type="InterPro" id="IPR002645">
    <property type="entry name" value="STAS_dom"/>
</dbReference>
<feature type="transmembrane region" description="Helical" evidence="6">
    <location>
        <begin position="492"/>
        <end position="508"/>
    </location>
</feature>
<dbReference type="Pfam" id="PF00916">
    <property type="entry name" value="Sulfate_transp"/>
    <property type="match status" value="1"/>
</dbReference>
<evidence type="ECO:0000256" key="5">
    <source>
        <dbReference type="SAM" id="MobiDB-lite"/>
    </source>
</evidence>
<dbReference type="STRING" id="1035309.A0A2C5X333"/>
<feature type="transmembrane region" description="Helical" evidence="6">
    <location>
        <begin position="171"/>
        <end position="191"/>
    </location>
</feature>
<evidence type="ECO:0000256" key="1">
    <source>
        <dbReference type="ARBA" id="ARBA00004141"/>
    </source>
</evidence>
<feature type="transmembrane region" description="Helical" evidence="6">
    <location>
        <begin position="466"/>
        <end position="486"/>
    </location>
</feature>
<evidence type="ECO:0000256" key="4">
    <source>
        <dbReference type="ARBA" id="ARBA00023136"/>
    </source>
</evidence>
<keyword evidence="3 6" id="KW-1133">Transmembrane helix</keyword>
<accession>A0A2C5X333</accession>
<protein>
    <submittedName>
        <fullName evidence="8">Sulfate permease 2</fullName>
    </submittedName>
</protein>
<dbReference type="EMBL" id="APWK03000030">
    <property type="protein sequence ID" value="PHH54218.1"/>
    <property type="molecule type" value="Genomic_DNA"/>
</dbReference>
<comment type="subcellular location">
    <subcellularLocation>
        <location evidence="1">Membrane</location>
        <topology evidence="1">Multi-pass membrane protein</topology>
    </subcellularLocation>
</comment>
<evidence type="ECO:0000256" key="2">
    <source>
        <dbReference type="ARBA" id="ARBA00022692"/>
    </source>
</evidence>
<feature type="transmembrane region" description="Helical" evidence="6">
    <location>
        <begin position="140"/>
        <end position="159"/>
    </location>
</feature>
<name>A0A2C5X333_9PEZI</name>
<feature type="domain" description="STAS" evidence="7">
    <location>
        <begin position="559"/>
        <end position="692"/>
    </location>
</feature>
<feature type="transmembrane region" description="Helical" evidence="6">
    <location>
        <begin position="80"/>
        <end position="103"/>
    </location>
</feature>
<evidence type="ECO:0000256" key="3">
    <source>
        <dbReference type="ARBA" id="ARBA00022989"/>
    </source>
</evidence>
<keyword evidence="4 6" id="KW-0472">Membrane</keyword>
<dbReference type="PANTHER" id="PTHR11814">
    <property type="entry name" value="SULFATE TRANSPORTER"/>
    <property type="match status" value="1"/>
</dbReference>
<feature type="transmembrane region" description="Helical" evidence="6">
    <location>
        <begin position="411"/>
        <end position="430"/>
    </location>
</feature>
<evidence type="ECO:0000313" key="8">
    <source>
        <dbReference type="EMBL" id="PHH54218.1"/>
    </source>
</evidence>
<evidence type="ECO:0000256" key="6">
    <source>
        <dbReference type="SAM" id="Phobius"/>
    </source>
</evidence>
<dbReference type="Proteomes" id="UP000222788">
    <property type="component" value="Unassembled WGS sequence"/>
</dbReference>
<dbReference type="PROSITE" id="PS01130">
    <property type="entry name" value="SLC26A"/>
    <property type="match status" value="1"/>
</dbReference>
<dbReference type="PROSITE" id="PS50801">
    <property type="entry name" value="STAS"/>
    <property type="match status" value="1"/>
</dbReference>
<feature type="transmembrane region" description="Helical" evidence="6">
    <location>
        <begin position="282"/>
        <end position="306"/>
    </location>
</feature>
<dbReference type="GO" id="GO:0016020">
    <property type="term" value="C:membrane"/>
    <property type="evidence" value="ECO:0007669"/>
    <property type="project" value="UniProtKB-SubCell"/>
</dbReference>
<dbReference type="AlphaFoldDB" id="A0A2C5X333"/>
<organism evidence="8 9">
    <name type="scientific">Ceratocystis fimbriata CBS 114723</name>
    <dbReference type="NCBI Taxonomy" id="1035309"/>
    <lineage>
        <taxon>Eukaryota</taxon>
        <taxon>Fungi</taxon>
        <taxon>Dikarya</taxon>
        <taxon>Ascomycota</taxon>
        <taxon>Pezizomycotina</taxon>
        <taxon>Sordariomycetes</taxon>
        <taxon>Hypocreomycetidae</taxon>
        <taxon>Microascales</taxon>
        <taxon>Ceratocystidaceae</taxon>
        <taxon>Ceratocystis</taxon>
    </lineage>
</organism>
<dbReference type="NCBIfam" id="TIGR00815">
    <property type="entry name" value="sulP"/>
    <property type="match status" value="1"/>
</dbReference>
<dbReference type="CDD" id="cd07042">
    <property type="entry name" value="STAS_SulP_like_sulfate_transporter"/>
    <property type="match status" value="1"/>
</dbReference>
<dbReference type="Gene3D" id="3.30.750.24">
    <property type="entry name" value="STAS domain"/>
    <property type="match status" value="1"/>
</dbReference>
<dbReference type="InterPro" id="IPR001902">
    <property type="entry name" value="SLC26A/SulP_fam"/>
</dbReference>
<feature type="transmembrane region" description="Helical" evidence="6">
    <location>
        <begin position="115"/>
        <end position="134"/>
    </location>
</feature>
<dbReference type="Pfam" id="PF01740">
    <property type="entry name" value="STAS"/>
    <property type="match status" value="1"/>
</dbReference>
<keyword evidence="2 6" id="KW-0812">Transmembrane</keyword>
<feature type="transmembrane region" description="Helical" evidence="6">
    <location>
        <begin position="251"/>
        <end position="270"/>
    </location>
</feature>
<dbReference type="SUPFAM" id="SSF52091">
    <property type="entry name" value="SpoIIaa-like"/>
    <property type="match status" value="1"/>
</dbReference>
<sequence length="815" mass="89773">MPPSSSNITRLAAKAVGIDLDYRDRLEPTEILHETAHSIPNIEPYIERDPSAKEWLSELVPTGDGVANYVRSLFPFWTWIFHYNLTWMLGDVIAGVTVGFVVIPQGMAYALLAQLGPEYGLYTSFVGFILYWAFATSKDITIGTVAVMSTLVGQIVERIRDDHPQILPEDIARALAVISGAVLLFLGLTRLGWIVEFIPLVAITSFMTGAAFSIAVGQVPKLLGLSGVNTRDPAYEIVINIFKKLDTAKGWDAAMGLSALFLLYGLRWLFNYLTKHQPQRKKLWFFLSTLRMAFVILLYILISWLVNKDAKTSKAAKFSILGKVPSGFQHAGVPTMNPELMRALAPDIPATIIVLIIEHIAISKSFGRINNYVINPSQELVAVGFTNLLGPFLGAYPATGSFSRTAIKSKAGVRTPLAGIFTAVIVLLALYALTSVFYYIPMASLSGLIIHAVGDLMTPPNVVFQFWEVSPFEVIIFFAGVLLTVFTNIENGIYLTICASAALLLVRLSRTKGRILGTVNVEEVAKEGQVLYDEHGTPVVKATRQAFIPINAEDGHNPKVDVAQSHPGVIIYRFQEGFSYANSAQHTDNLVDIVFRETRRTLLDRYEKLGDRPWNDPGPRRGAAINVDDQRPILRAIILDFSSVNNLDVTSIQALIDVRNQLDRYASPEFVEWHFANVSNRWARRALATAGFGYPSKQTPESVGRWKPIFSIASVDAADKEIAHELSNATKVDEEAIEPLNAESQDHKNGQQQQQPCRSIGSPRVTISGANRPFFHVDLTAALKSVMRDIPVKVPSPGSDKGEGVQVVLASIEGK</sequence>
<reference evidence="8 9" key="2">
    <citation type="journal article" date="2013" name="IMA Fungus">
        <title>IMA Genome-F 1: Ceratocystis fimbriata: Draft nuclear genome sequence for the plant pathogen, Ceratocystis fimbriata.</title>
        <authorList>
            <person name="Wilken P.M."/>
            <person name="Steenkamp E.T."/>
            <person name="Wingfield M.J."/>
            <person name="de Beer Z.W."/>
            <person name="Wingfield B.D."/>
        </authorList>
    </citation>
    <scope>NUCLEOTIDE SEQUENCE [LARGE SCALE GENOMIC DNA]</scope>
    <source>
        <strain evidence="8 9">CBS 114723</strain>
    </source>
</reference>
<comment type="caution">
    <text evidence="8">The sequence shown here is derived from an EMBL/GenBank/DDBJ whole genome shotgun (WGS) entry which is preliminary data.</text>
</comment>
<proteinExistence type="predicted"/>
<evidence type="ECO:0000313" key="9">
    <source>
        <dbReference type="Proteomes" id="UP000222788"/>
    </source>
</evidence>
<dbReference type="FunFam" id="3.30.750.24:FF:000024">
    <property type="entry name" value="Sulfate permease 2"/>
    <property type="match status" value="1"/>
</dbReference>